<protein>
    <submittedName>
        <fullName evidence="1">Uncharacterized protein</fullName>
    </submittedName>
</protein>
<gene>
    <name evidence="1" type="ORF">HNQ77_001057</name>
</gene>
<name>A0A841JP99_9BACT</name>
<dbReference type="AlphaFoldDB" id="A0A841JP99"/>
<organism evidence="1 2">
    <name type="scientific">Silvibacterium bohemicum</name>
    <dbReference type="NCBI Taxonomy" id="1577686"/>
    <lineage>
        <taxon>Bacteria</taxon>
        <taxon>Pseudomonadati</taxon>
        <taxon>Acidobacteriota</taxon>
        <taxon>Terriglobia</taxon>
        <taxon>Terriglobales</taxon>
        <taxon>Acidobacteriaceae</taxon>
        <taxon>Silvibacterium</taxon>
    </lineage>
</organism>
<evidence type="ECO:0000313" key="1">
    <source>
        <dbReference type="EMBL" id="MBB6143113.1"/>
    </source>
</evidence>
<reference evidence="1 2" key="1">
    <citation type="submission" date="2020-08" db="EMBL/GenBank/DDBJ databases">
        <title>Genomic Encyclopedia of Type Strains, Phase IV (KMG-IV): sequencing the most valuable type-strain genomes for metagenomic binning, comparative biology and taxonomic classification.</title>
        <authorList>
            <person name="Goeker M."/>
        </authorList>
    </citation>
    <scope>NUCLEOTIDE SEQUENCE [LARGE SCALE GENOMIC DNA]</scope>
    <source>
        <strain evidence="1 2">DSM 103733</strain>
    </source>
</reference>
<evidence type="ECO:0000313" key="2">
    <source>
        <dbReference type="Proteomes" id="UP000538666"/>
    </source>
</evidence>
<dbReference type="EMBL" id="JACHEK010000002">
    <property type="protein sequence ID" value="MBB6143113.1"/>
    <property type="molecule type" value="Genomic_DNA"/>
</dbReference>
<dbReference type="Proteomes" id="UP000538666">
    <property type="component" value="Unassembled WGS sequence"/>
</dbReference>
<accession>A0A841JP99</accession>
<comment type="caution">
    <text evidence="1">The sequence shown here is derived from an EMBL/GenBank/DDBJ whole genome shotgun (WGS) entry which is preliminary data.</text>
</comment>
<sequence>MALNVCRGDESYRGATCIALEMGALLCYRQLKSPPIRRGWFARQSYPLALRLSRTDWNSHNGVVVNF</sequence>
<proteinExistence type="predicted"/>
<keyword evidence="2" id="KW-1185">Reference proteome</keyword>